<dbReference type="Pfam" id="PF01433">
    <property type="entry name" value="Peptidase_M1"/>
    <property type="match status" value="1"/>
</dbReference>
<dbReference type="SMART" id="SM00228">
    <property type="entry name" value="PDZ"/>
    <property type="match status" value="1"/>
</dbReference>
<dbReference type="InterPro" id="IPR045175">
    <property type="entry name" value="M28_fam"/>
</dbReference>
<dbReference type="Gene3D" id="2.30.42.10">
    <property type="match status" value="1"/>
</dbReference>
<proteinExistence type="predicted"/>
<dbReference type="GO" id="GO:0008270">
    <property type="term" value="F:zinc ion binding"/>
    <property type="evidence" value="ECO:0007669"/>
    <property type="project" value="InterPro"/>
</dbReference>
<feature type="compositionally biased region" description="Low complexity" evidence="1">
    <location>
        <begin position="996"/>
        <end position="1014"/>
    </location>
</feature>
<dbReference type="AlphaFoldDB" id="W4LZQ2"/>
<dbReference type="Gene3D" id="1.10.390.10">
    <property type="entry name" value="Neutral Protease Domain 2"/>
    <property type="match status" value="1"/>
</dbReference>
<dbReference type="GO" id="GO:0008235">
    <property type="term" value="F:metalloexopeptidase activity"/>
    <property type="evidence" value="ECO:0007669"/>
    <property type="project" value="InterPro"/>
</dbReference>
<keyword evidence="4" id="KW-1185">Reference proteome</keyword>
<evidence type="ECO:0000259" key="2">
    <source>
        <dbReference type="PROSITE" id="PS50106"/>
    </source>
</evidence>
<evidence type="ECO:0000256" key="1">
    <source>
        <dbReference type="SAM" id="MobiDB-lite"/>
    </source>
</evidence>
<reference evidence="3 4" key="1">
    <citation type="journal article" date="2014" name="Nature">
        <title>An environmental bacterial taxon with a large and distinct metabolic repertoire.</title>
        <authorList>
            <person name="Wilson M.C."/>
            <person name="Mori T."/>
            <person name="Ruckert C."/>
            <person name="Uria A.R."/>
            <person name="Helf M.J."/>
            <person name="Takada K."/>
            <person name="Gernert C."/>
            <person name="Steffens U.A."/>
            <person name="Heycke N."/>
            <person name="Schmitt S."/>
            <person name="Rinke C."/>
            <person name="Helfrich E.J."/>
            <person name="Brachmann A.O."/>
            <person name="Gurgui C."/>
            <person name="Wakimoto T."/>
            <person name="Kracht M."/>
            <person name="Crusemann M."/>
            <person name="Hentschel U."/>
            <person name="Abe I."/>
            <person name="Matsunaga S."/>
            <person name="Kalinowski J."/>
            <person name="Takeyama H."/>
            <person name="Piel J."/>
        </authorList>
    </citation>
    <scope>NUCLEOTIDE SEQUENCE [LARGE SCALE GENOMIC DNA]</scope>
    <source>
        <strain evidence="4">TSY1</strain>
    </source>
</reference>
<dbReference type="SUPFAM" id="SSF53187">
    <property type="entry name" value="Zn-dependent exopeptidases"/>
    <property type="match status" value="1"/>
</dbReference>
<dbReference type="EMBL" id="AZHW01000103">
    <property type="protein sequence ID" value="ETX02857.1"/>
    <property type="molecule type" value="Genomic_DNA"/>
</dbReference>
<dbReference type="InterPro" id="IPR036034">
    <property type="entry name" value="PDZ_sf"/>
</dbReference>
<dbReference type="Proteomes" id="UP000019141">
    <property type="component" value="Unassembled WGS sequence"/>
</dbReference>
<feature type="domain" description="PDZ" evidence="2">
    <location>
        <begin position="1031"/>
        <end position="1064"/>
    </location>
</feature>
<dbReference type="Pfam" id="PF13180">
    <property type="entry name" value="PDZ_2"/>
    <property type="match status" value="1"/>
</dbReference>
<dbReference type="SUPFAM" id="SSF50156">
    <property type="entry name" value="PDZ domain-like"/>
    <property type="match status" value="1"/>
</dbReference>
<dbReference type="InterPro" id="IPR027268">
    <property type="entry name" value="Peptidase_M4/M1_CTD_sf"/>
</dbReference>
<comment type="caution">
    <text evidence="3">The sequence shown here is derived from an EMBL/GenBank/DDBJ whole genome shotgun (WGS) entry which is preliminary data.</text>
</comment>
<organism evidence="3 4">
    <name type="scientific">Entotheonella factor</name>
    <dbReference type="NCBI Taxonomy" id="1429438"/>
    <lineage>
        <taxon>Bacteria</taxon>
        <taxon>Pseudomonadati</taxon>
        <taxon>Nitrospinota/Tectimicrobiota group</taxon>
        <taxon>Candidatus Tectimicrobiota</taxon>
        <taxon>Candidatus Entotheonellia</taxon>
        <taxon>Candidatus Entotheonellales</taxon>
        <taxon>Candidatus Entotheonellaceae</taxon>
        <taxon>Candidatus Entotheonella</taxon>
    </lineage>
</organism>
<dbReference type="PROSITE" id="PS50106">
    <property type="entry name" value="PDZ"/>
    <property type="match status" value="1"/>
</dbReference>
<name>W4LZQ2_ENTF1</name>
<evidence type="ECO:0000313" key="4">
    <source>
        <dbReference type="Proteomes" id="UP000019141"/>
    </source>
</evidence>
<sequence>MLWAQPHLHHHLQVSLQPERHALHVTDVITLPEQAPSHLTFQLHADLTLTSATAKTISLDPETSPSPTGATRYTLALPTGSRTVTLTYQGTVFQPPQQRGATYARGFRETPGTIAPEGVYLSSSSFWYPHVADHLLTFHLDVQLPDGWEAVSQGQRTQHERRGEFRHVQWQESQPQETIFLIAAPFTTYEQLVGPAAHQILAMAFLRKPDTALAHKYLETTGQYLAMYQDLIGPYPYRKFALVENFWETGYGMPSFTLLGSRVIRLPFILHSSYPHEILHNWWGNGVYVDAKDGNWSEGLTAYLADHLIKSQRGTAVVYRRNTLQKYADYVSTEQDFPLTDFRARHNPATEAVGYGKTLMLFHMLRQQMGDQVFIKGLQTFFQTYRFQRASFTDLLQTFQRVAGIEVQLFLDQWIRRQGAPELRLGDTQLHKDGQHFRLTVELEQQQPGSPYTLRVPLAITLEGQSEAHQTLIDMADARQTVTIKLDHRPLRVDVDPQFDLFRRLHRDEIPPALSQLFGAAQAWIVLPSDAPEDIRQGYEQLAAQWQTPSIAIHWDRDLDALPTDRAVWLFGWENRWRSSMAQAVAPYRATLADGQVDLVATVLTRTEHTAVLTARHPEAPDQTLGWLATDNPAAISGLSRKLPHYGKYSYLGFAGDEPTNMAKGQWPVLQSPMTVHLFQGDGQAAQVPRAKLPSPPPLATLPPVFSAERMRHIVDFLANDALSGRGFGTPGLDQAAAFIENQFRQAGLQPGGDSPSSYTQTWTARGGNPERQATLRNVVGVIPGNNPEWRDQSVVVGAHYDHLGLGWPDAYQGNAGHIHPGADDNASGVAVLIELARRFTASGWQPQRTVIFVAFSGEEAGRLGSKHYVTVAKRWPANKSIGMINFDTVGRLGNRPLQVLGTGSAYEWPHIFRGAGWVTGMPIQPIADDWGASDQRSFLEAGVPGVQLFSGAHSDIHRPTDTADHIDADGLVRVATVAREAIVYLAGRAEPLTSQLSATSASSPSNSTASPAPRRVRLGTIPDFAHSGPGYRIGDIAPDSPAAAAGLQPGDIITQVNATPIDSARTFARILRALQPGDTIDIAFTRRAQSHTVQVPLAAR</sequence>
<feature type="compositionally biased region" description="Polar residues" evidence="1">
    <location>
        <begin position="755"/>
        <end position="764"/>
    </location>
</feature>
<feature type="region of interest" description="Disordered" evidence="1">
    <location>
        <begin position="996"/>
        <end position="1017"/>
    </location>
</feature>
<dbReference type="Pfam" id="PF04389">
    <property type="entry name" value="Peptidase_M28"/>
    <property type="match status" value="1"/>
</dbReference>
<dbReference type="PANTHER" id="PTHR12147">
    <property type="entry name" value="METALLOPEPTIDASE M28 FAMILY MEMBER"/>
    <property type="match status" value="1"/>
</dbReference>
<dbReference type="PANTHER" id="PTHR12147:SF26">
    <property type="entry name" value="PEPTIDASE M28 DOMAIN-CONTAINING PROTEIN"/>
    <property type="match status" value="1"/>
</dbReference>
<dbReference type="GO" id="GO:0006508">
    <property type="term" value="P:proteolysis"/>
    <property type="evidence" value="ECO:0007669"/>
    <property type="project" value="InterPro"/>
</dbReference>
<dbReference type="SUPFAM" id="SSF55486">
    <property type="entry name" value="Metalloproteases ('zincins'), catalytic domain"/>
    <property type="match status" value="1"/>
</dbReference>
<accession>W4LZQ2</accession>
<evidence type="ECO:0000313" key="3">
    <source>
        <dbReference type="EMBL" id="ETX02857.1"/>
    </source>
</evidence>
<feature type="region of interest" description="Disordered" evidence="1">
    <location>
        <begin position="748"/>
        <end position="769"/>
    </location>
</feature>
<dbReference type="InterPro" id="IPR007484">
    <property type="entry name" value="Peptidase_M28"/>
</dbReference>
<dbReference type="PATRIC" id="fig|1429438.4.peg.584"/>
<gene>
    <name evidence="3" type="ORF">ETSY1_02055</name>
</gene>
<protein>
    <recommendedName>
        <fullName evidence="2">PDZ domain-containing protein</fullName>
    </recommendedName>
</protein>
<dbReference type="InterPro" id="IPR014782">
    <property type="entry name" value="Peptidase_M1_dom"/>
</dbReference>
<dbReference type="Gene3D" id="3.40.630.10">
    <property type="entry name" value="Zn peptidases"/>
    <property type="match status" value="1"/>
</dbReference>
<dbReference type="InterPro" id="IPR001478">
    <property type="entry name" value="PDZ"/>
</dbReference>
<dbReference type="HOGENOM" id="CLU_279748_0_0_7"/>